<dbReference type="AlphaFoldDB" id="A0A1J0A928"/>
<proteinExistence type="predicted"/>
<gene>
    <name evidence="1" type="ORF">GlitD10_0129</name>
</gene>
<dbReference type="Gene3D" id="1.10.10.10">
    <property type="entry name" value="Winged helix-like DNA-binding domain superfamily/Winged helix DNA-binding domain"/>
    <property type="match status" value="1"/>
</dbReference>
<dbReference type="KEGG" id="glt:GlitD10_0129"/>
<organism evidence="1 2">
    <name type="scientific">Gloeomargarita lithophora Alchichica-D10</name>
    <dbReference type="NCBI Taxonomy" id="1188229"/>
    <lineage>
        <taxon>Bacteria</taxon>
        <taxon>Bacillati</taxon>
        <taxon>Cyanobacteriota</taxon>
        <taxon>Cyanophyceae</taxon>
        <taxon>Gloeomargaritales</taxon>
        <taxon>Gloeomargaritaceae</taxon>
        <taxon>Gloeomargarita</taxon>
    </lineage>
</organism>
<evidence type="ECO:0000313" key="1">
    <source>
        <dbReference type="EMBL" id="APB32430.1"/>
    </source>
</evidence>
<reference evidence="1 2" key="1">
    <citation type="submission" date="2016-10" db="EMBL/GenBank/DDBJ databases">
        <title>Description of Gloeomargarita lithophora gen. nov., sp. nov., a thylakoid-bearing basal-branching cyanobacterium with intracellular carbonates, and proposal for Gloeomargaritales ord. nov.</title>
        <authorList>
            <person name="Moreira D."/>
            <person name="Tavera R."/>
            <person name="Benzerara K."/>
            <person name="Skouri-Panet F."/>
            <person name="Couradeau E."/>
            <person name="Gerard E."/>
            <person name="Loussert C."/>
            <person name="Novelo E."/>
            <person name="Zivanovic Y."/>
            <person name="Lopez-Garcia P."/>
        </authorList>
    </citation>
    <scope>NUCLEOTIDE SEQUENCE [LARGE SCALE GENOMIC DNA]</scope>
    <source>
        <strain evidence="1 2">D10</strain>
    </source>
</reference>
<dbReference type="InterPro" id="IPR009057">
    <property type="entry name" value="Homeodomain-like_sf"/>
</dbReference>
<name>A0A1J0A928_9CYAN</name>
<dbReference type="SUPFAM" id="SSF46689">
    <property type="entry name" value="Homeodomain-like"/>
    <property type="match status" value="1"/>
</dbReference>
<accession>A0A1J0A928</accession>
<keyword evidence="2" id="KW-1185">Reference proteome</keyword>
<sequence>MPTHSLDLRQRIVAAYRLGGTSMRKVAERFMVTKRTVHRLVQQYKQTQDLTPIAERGVSHLK</sequence>
<dbReference type="InterPro" id="IPR036388">
    <property type="entry name" value="WH-like_DNA-bd_sf"/>
</dbReference>
<protein>
    <submittedName>
        <fullName evidence="1">ISSoc4, transposase orfAB</fullName>
    </submittedName>
</protein>
<dbReference type="Proteomes" id="UP000180235">
    <property type="component" value="Chromosome"/>
</dbReference>
<dbReference type="Pfam" id="PF13384">
    <property type="entry name" value="HTH_23"/>
    <property type="match status" value="1"/>
</dbReference>
<evidence type="ECO:0000313" key="2">
    <source>
        <dbReference type="Proteomes" id="UP000180235"/>
    </source>
</evidence>
<dbReference type="EMBL" id="CP017675">
    <property type="protein sequence ID" value="APB32430.1"/>
    <property type="molecule type" value="Genomic_DNA"/>
</dbReference>